<dbReference type="PANTHER" id="PTHR43228:SF1">
    <property type="entry name" value="TWO-COMPONENT RESPONSE REGULATOR ARR22"/>
    <property type="match status" value="1"/>
</dbReference>
<dbReference type="InterPro" id="IPR052048">
    <property type="entry name" value="ST_Response_Regulator"/>
</dbReference>
<name>A0ABV6BDU6_9GAMM</name>
<dbReference type="PANTHER" id="PTHR43228">
    <property type="entry name" value="TWO-COMPONENT RESPONSE REGULATOR"/>
    <property type="match status" value="1"/>
</dbReference>
<evidence type="ECO:0000313" key="3">
    <source>
        <dbReference type="EMBL" id="MFC0049036.1"/>
    </source>
</evidence>
<dbReference type="RefSeq" id="WP_377244164.1">
    <property type="nucleotide sequence ID" value="NZ_JBHLXP010000003.1"/>
</dbReference>
<gene>
    <name evidence="3" type="ORF">ACFFJP_12135</name>
</gene>
<feature type="modified residue" description="4-aspartylphosphate" evidence="1">
    <location>
        <position position="55"/>
    </location>
</feature>
<keyword evidence="1" id="KW-0597">Phosphoprotein</keyword>
<feature type="domain" description="Response regulatory" evidence="2">
    <location>
        <begin position="5"/>
        <end position="120"/>
    </location>
</feature>
<comment type="caution">
    <text evidence="3">The sequence shown here is derived from an EMBL/GenBank/DDBJ whole genome shotgun (WGS) entry which is preliminary data.</text>
</comment>
<accession>A0ABV6BDU6</accession>
<sequence>MPAKRVMCVDDSPIMLAKLQHVIESLGYDVCATVLSGNDAIRRYDEVKPDVMTMDITMVGMDGIETTRQILNQHPEARIIVVTSHGQEQMVVKALKAGAKGYVMKPVQSETLNEHLVRALTARG</sequence>
<dbReference type="SMART" id="SM00448">
    <property type="entry name" value="REC"/>
    <property type="match status" value="1"/>
</dbReference>
<dbReference type="Proteomes" id="UP001589813">
    <property type="component" value="Unassembled WGS sequence"/>
</dbReference>
<dbReference type="InterPro" id="IPR001789">
    <property type="entry name" value="Sig_transdc_resp-reg_receiver"/>
</dbReference>
<dbReference type="Pfam" id="PF00072">
    <property type="entry name" value="Response_reg"/>
    <property type="match status" value="1"/>
</dbReference>
<evidence type="ECO:0000256" key="1">
    <source>
        <dbReference type="PROSITE-ProRule" id="PRU00169"/>
    </source>
</evidence>
<evidence type="ECO:0000259" key="2">
    <source>
        <dbReference type="PROSITE" id="PS50110"/>
    </source>
</evidence>
<dbReference type="EMBL" id="JBHLXP010000003">
    <property type="protein sequence ID" value="MFC0049036.1"/>
    <property type="molecule type" value="Genomic_DNA"/>
</dbReference>
<dbReference type="Gene3D" id="3.40.50.2300">
    <property type="match status" value="1"/>
</dbReference>
<dbReference type="PROSITE" id="PS50110">
    <property type="entry name" value="RESPONSE_REGULATORY"/>
    <property type="match status" value="1"/>
</dbReference>
<reference evidence="3 4" key="1">
    <citation type="submission" date="2024-09" db="EMBL/GenBank/DDBJ databases">
        <authorList>
            <person name="Sun Q."/>
            <person name="Mori K."/>
        </authorList>
    </citation>
    <scope>NUCLEOTIDE SEQUENCE [LARGE SCALE GENOMIC DNA]</scope>
    <source>
        <strain evidence="3 4">KCTC 23315</strain>
    </source>
</reference>
<evidence type="ECO:0000313" key="4">
    <source>
        <dbReference type="Proteomes" id="UP001589813"/>
    </source>
</evidence>
<proteinExistence type="predicted"/>
<keyword evidence="4" id="KW-1185">Reference proteome</keyword>
<dbReference type="InterPro" id="IPR011006">
    <property type="entry name" value="CheY-like_superfamily"/>
</dbReference>
<dbReference type="SUPFAM" id="SSF52172">
    <property type="entry name" value="CheY-like"/>
    <property type="match status" value="1"/>
</dbReference>
<organism evidence="3 4">
    <name type="scientific">Rheinheimera tilapiae</name>
    <dbReference type="NCBI Taxonomy" id="875043"/>
    <lineage>
        <taxon>Bacteria</taxon>
        <taxon>Pseudomonadati</taxon>
        <taxon>Pseudomonadota</taxon>
        <taxon>Gammaproteobacteria</taxon>
        <taxon>Chromatiales</taxon>
        <taxon>Chromatiaceae</taxon>
        <taxon>Rheinheimera</taxon>
    </lineage>
</organism>
<protein>
    <submittedName>
        <fullName evidence="3">Response regulator</fullName>
    </submittedName>
</protein>